<keyword evidence="6" id="KW-1185">Reference proteome</keyword>
<dbReference type="RefSeq" id="WP_317957775.1">
    <property type="nucleotide sequence ID" value="NZ_BSKO01000001.1"/>
</dbReference>
<keyword evidence="2" id="KW-0067">ATP-binding</keyword>
<dbReference type="InterPro" id="IPR003439">
    <property type="entry name" value="ABC_transporter-like_ATP-bd"/>
</dbReference>
<evidence type="ECO:0000313" key="5">
    <source>
        <dbReference type="EMBL" id="GLO65152.1"/>
    </source>
</evidence>
<organism evidence="5 6">
    <name type="scientific">Oceanobacillus kimchii</name>
    <dbReference type="NCBI Taxonomy" id="746691"/>
    <lineage>
        <taxon>Bacteria</taxon>
        <taxon>Bacillati</taxon>
        <taxon>Bacillota</taxon>
        <taxon>Bacilli</taxon>
        <taxon>Bacillales</taxon>
        <taxon>Bacillaceae</taxon>
        <taxon>Oceanobacillus</taxon>
    </lineage>
</organism>
<feature type="region of interest" description="Disordered" evidence="3">
    <location>
        <begin position="205"/>
        <end position="236"/>
    </location>
</feature>
<evidence type="ECO:0000256" key="2">
    <source>
        <dbReference type="ARBA" id="ARBA00022840"/>
    </source>
</evidence>
<evidence type="ECO:0000256" key="3">
    <source>
        <dbReference type="SAM" id="MobiDB-lite"/>
    </source>
</evidence>
<dbReference type="Pfam" id="PF00005">
    <property type="entry name" value="ABC_tran"/>
    <property type="match status" value="2"/>
</dbReference>
<reference evidence="5 6" key="1">
    <citation type="submission" date="2023-02" db="EMBL/GenBank/DDBJ databases">
        <title>Oceanobacillus kimchii IFOP_LL358 isolated form Alexandrium catenella lab strain.</title>
        <authorList>
            <person name="Gajardo G."/>
            <person name="Ueki S."/>
            <person name="Maruyama F."/>
        </authorList>
    </citation>
    <scope>NUCLEOTIDE SEQUENCE [LARGE SCALE GENOMIC DNA]</scope>
    <source>
        <strain evidence="5 6">IFOP_LL358</strain>
    </source>
</reference>
<dbReference type="PANTHER" id="PTHR42855">
    <property type="entry name" value="ABC TRANSPORTER ATP-BINDING SUBUNIT"/>
    <property type="match status" value="1"/>
</dbReference>
<comment type="caution">
    <text evidence="5">The sequence shown here is derived from an EMBL/GenBank/DDBJ whole genome shotgun (WGS) entry which is preliminary data.</text>
</comment>
<name>A0ABQ5TGC9_9BACI</name>
<evidence type="ECO:0000313" key="6">
    <source>
        <dbReference type="Proteomes" id="UP001275436"/>
    </source>
</evidence>
<dbReference type="InterPro" id="IPR027417">
    <property type="entry name" value="P-loop_NTPase"/>
</dbReference>
<sequence length="486" mass="55527">MERICFELENIELTYLDKEILKINRLAIHQFDRIGIVGKNGSGKSSLLKLLAGKIDPNKGIVHQHASYAYFEQMEAPDKTLTGNEDPALLGKLHVPSQLDSISGGEQTRLKLTQLFSEYREALFIDEPTTHLDQDGVAFIQSELEFYYGALVLVSHDRALLNKLVSTIWEIRDGCVFVYAGNYNEYEKQKQLELEQKQEAHHQFVKEKSRLEKAADQKRSKANKMMKGEKANTRSKEGVNRMFATKSKDATQKAIQKSAKAIEKRIDQLEEIAAPESSRPINFYKSKALELHNKFPIIGDQLTLQVGDKVLLEKARFQFPLGENIAITGENGTGKSSLLQHIVQRGDALDISPKVTFGYFQQLSYQRNINETVLEFLQKRTEYEEGFLRSILHSMYFSGNDLRKKLNQLSGGESIRLQLSYLFLGEFHVLILDEPTNFLDIPTIQALENFFHSYPGTIVFVSHDQTFINHVATRKFVINNKKLYEV</sequence>
<feature type="compositionally biased region" description="Basic and acidic residues" evidence="3">
    <location>
        <begin position="205"/>
        <end position="219"/>
    </location>
</feature>
<dbReference type="SUPFAM" id="SSF52540">
    <property type="entry name" value="P-loop containing nucleoside triphosphate hydrolases"/>
    <property type="match status" value="2"/>
</dbReference>
<accession>A0ABQ5TGC9</accession>
<dbReference type="Gene3D" id="3.40.50.300">
    <property type="entry name" value="P-loop containing nucleotide triphosphate hydrolases"/>
    <property type="match status" value="3"/>
</dbReference>
<dbReference type="InterPro" id="IPR051309">
    <property type="entry name" value="ABCF_ATPase"/>
</dbReference>
<proteinExistence type="predicted"/>
<feature type="compositionally biased region" description="Basic and acidic residues" evidence="3">
    <location>
        <begin position="226"/>
        <end position="236"/>
    </location>
</feature>
<dbReference type="NCBIfam" id="NF000355">
    <property type="entry name" value="ribo_prot_ABC_F"/>
    <property type="match status" value="1"/>
</dbReference>
<dbReference type="SMART" id="SM00382">
    <property type="entry name" value="AAA"/>
    <property type="match status" value="2"/>
</dbReference>
<dbReference type="PROSITE" id="PS50893">
    <property type="entry name" value="ABC_TRANSPORTER_2"/>
    <property type="match status" value="1"/>
</dbReference>
<dbReference type="EMBL" id="BSKO01000001">
    <property type="protein sequence ID" value="GLO65152.1"/>
    <property type="molecule type" value="Genomic_DNA"/>
</dbReference>
<keyword evidence="1" id="KW-0547">Nucleotide-binding</keyword>
<dbReference type="PANTHER" id="PTHR42855:SF2">
    <property type="entry name" value="DRUG RESISTANCE ABC TRANSPORTER,ATP-BINDING PROTEIN"/>
    <property type="match status" value="1"/>
</dbReference>
<protein>
    <submittedName>
        <fullName evidence="5">Msr family ABC-F type ribosomal protection protein</fullName>
    </submittedName>
</protein>
<evidence type="ECO:0000256" key="1">
    <source>
        <dbReference type="ARBA" id="ARBA00022741"/>
    </source>
</evidence>
<dbReference type="InterPro" id="IPR003593">
    <property type="entry name" value="AAA+_ATPase"/>
</dbReference>
<gene>
    <name evidence="5" type="ORF">MACH08_09360</name>
</gene>
<dbReference type="NCBIfam" id="NF000168">
    <property type="entry name" value="ABCF_Msr_all"/>
    <property type="match status" value="1"/>
</dbReference>
<dbReference type="Proteomes" id="UP001275436">
    <property type="component" value="Unassembled WGS sequence"/>
</dbReference>
<feature type="domain" description="ABC transporter" evidence="4">
    <location>
        <begin position="6"/>
        <end position="198"/>
    </location>
</feature>
<evidence type="ECO:0000259" key="4">
    <source>
        <dbReference type="PROSITE" id="PS50893"/>
    </source>
</evidence>
<dbReference type="CDD" id="cd03221">
    <property type="entry name" value="ABCF_EF-3"/>
    <property type="match status" value="2"/>
</dbReference>